<feature type="region of interest" description="Disordered" evidence="1">
    <location>
        <begin position="381"/>
        <end position="452"/>
    </location>
</feature>
<feature type="region of interest" description="Disordered" evidence="1">
    <location>
        <begin position="1"/>
        <end position="29"/>
    </location>
</feature>
<sequence>MLGTEHPPAQETWTTAAARASPHTGPSAAADAASAARAPSLPSLTGLRWVAALLVYGLHVRNAGYFGGTGGRIMTWGFGPGGSGVSFFFVLSGFVLMWSARPADRAFAFWRRRIARVYPVHLVTAALALLMAYLGMFTMPTPRQGLANLLLVHSWWRPWWQTLDPVSWSLACEAFFYALFPALAFVLRRLGARGSAAVAGVSMLAVLALTACDPHTWLGAQLYSLPAARLPEFVLGAAVARTVLLGRWRGPGLEASLALTIIGYFLVPQVTSGHPATACTLLGFALLIPAAAVADLRGLPSLWRHRRLVRLGEISFAFYMVHLLVVRAVRGLVGTNPRFGVTEGLAVTAGVFAVSLGLAWLLYEAVERPARRLLLRDRRRTRADGATAPQTRTAEPGATPPRAEQGGAPQAGTPQARGTQPCAPEARAPEVPAAQTGAAKARTGPDPAAPDA</sequence>
<organism evidence="4 5">
    <name type="scientific">Streptomyces adustus</name>
    <dbReference type="NCBI Taxonomy" id="1609272"/>
    <lineage>
        <taxon>Bacteria</taxon>
        <taxon>Bacillati</taxon>
        <taxon>Actinomycetota</taxon>
        <taxon>Actinomycetes</taxon>
        <taxon>Kitasatosporales</taxon>
        <taxon>Streptomycetaceae</taxon>
        <taxon>Streptomyces</taxon>
    </lineage>
</organism>
<keyword evidence="2" id="KW-0472">Membrane</keyword>
<keyword evidence="4" id="KW-0808">Transferase</keyword>
<feature type="transmembrane region" description="Helical" evidence="2">
    <location>
        <begin position="194"/>
        <end position="211"/>
    </location>
</feature>
<dbReference type="GO" id="GO:0009103">
    <property type="term" value="P:lipopolysaccharide biosynthetic process"/>
    <property type="evidence" value="ECO:0007669"/>
    <property type="project" value="TreeGrafter"/>
</dbReference>
<dbReference type="GO" id="GO:0016020">
    <property type="term" value="C:membrane"/>
    <property type="evidence" value="ECO:0007669"/>
    <property type="project" value="TreeGrafter"/>
</dbReference>
<proteinExistence type="predicted"/>
<dbReference type="PANTHER" id="PTHR23028:SF53">
    <property type="entry name" value="ACYL_TRANSF_3 DOMAIN-CONTAINING PROTEIN"/>
    <property type="match status" value="1"/>
</dbReference>
<feature type="domain" description="Acyltransferase 3" evidence="3">
    <location>
        <begin position="43"/>
        <end position="363"/>
    </location>
</feature>
<keyword evidence="2" id="KW-0812">Transmembrane</keyword>
<name>A0A5N8VM97_9ACTN</name>
<feature type="transmembrane region" description="Helical" evidence="2">
    <location>
        <begin position="166"/>
        <end position="187"/>
    </location>
</feature>
<dbReference type="EMBL" id="VJZD01000218">
    <property type="protein sequence ID" value="MPY36397.1"/>
    <property type="molecule type" value="Genomic_DNA"/>
</dbReference>
<dbReference type="Pfam" id="PF01757">
    <property type="entry name" value="Acyl_transf_3"/>
    <property type="match status" value="1"/>
</dbReference>
<dbReference type="InterPro" id="IPR002656">
    <property type="entry name" value="Acyl_transf_3_dom"/>
</dbReference>
<evidence type="ECO:0000259" key="3">
    <source>
        <dbReference type="Pfam" id="PF01757"/>
    </source>
</evidence>
<keyword evidence="4" id="KW-0012">Acyltransferase</keyword>
<dbReference type="RefSeq" id="WP_152894051.1">
    <property type="nucleotide sequence ID" value="NZ_VJZD01000218.1"/>
</dbReference>
<feature type="transmembrane region" description="Helical" evidence="2">
    <location>
        <begin position="345"/>
        <end position="363"/>
    </location>
</feature>
<evidence type="ECO:0000256" key="1">
    <source>
        <dbReference type="SAM" id="MobiDB-lite"/>
    </source>
</evidence>
<feature type="transmembrane region" description="Helical" evidence="2">
    <location>
        <begin position="73"/>
        <end position="96"/>
    </location>
</feature>
<feature type="compositionally biased region" description="Low complexity" evidence="1">
    <location>
        <begin position="421"/>
        <end position="434"/>
    </location>
</feature>
<reference evidence="4 5" key="1">
    <citation type="submission" date="2019-07" db="EMBL/GenBank/DDBJ databases">
        <title>New species of Amycolatopsis and Streptomyces.</title>
        <authorList>
            <person name="Duangmal K."/>
            <person name="Teo W.F.A."/>
            <person name="Lipun K."/>
        </authorList>
    </citation>
    <scope>NUCLEOTIDE SEQUENCE [LARGE SCALE GENOMIC DNA]</scope>
    <source>
        <strain evidence="4 5">NBRC 109810</strain>
    </source>
</reference>
<feature type="transmembrane region" description="Helical" evidence="2">
    <location>
        <begin position="308"/>
        <end position="325"/>
    </location>
</feature>
<comment type="caution">
    <text evidence="4">The sequence shown here is derived from an EMBL/GenBank/DDBJ whole genome shotgun (WGS) entry which is preliminary data.</text>
</comment>
<dbReference type="Proteomes" id="UP000325849">
    <property type="component" value="Unassembled WGS sequence"/>
</dbReference>
<feature type="transmembrane region" description="Helical" evidence="2">
    <location>
        <begin position="117"/>
        <end position="136"/>
    </location>
</feature>
<dbReference type="InterPro" id="IPR050879">
    <property type="entry name" value="Acyltransferase_3"/>
</dbReference>
<evidence type="ECO:0000256" key="2">
    <source>
        <dbReference type="SAM" id="Phobius"/>
    </source>
</evidence>
<keyword evidence="5" id="KW-1185">Reference proteome</keyword>
<dbReference type="PANTHER" id="PTHR23028">
    <property type="entry name" value="ACETYLTRANSFERASE"/>
    <property type="match status" value="1"/>
</dbReference>
<keyword evidence="2" id="KW-1133">Transmembrane helix</keyword>
<evidence type="ECO:0000313" key="5">
    <source>
        <dbReference type="Proteomes" id="UP000325849"/>
    </source>
</evidence>
<evidence type="ECO:0000313" key="4">
    <source>
        <dbReference type="EMBL" id="MPY36397.1"/>
    </source>
</evidence>
<protein>
    <submittedName>
        <fullName evidence="4">Acyltransferase family protein</fullName>
    </submittedName>
</protein>
<gene>
    <name evidence="4" type="ORF">FNH09_35805</name>
</gene>
<dbReference type="OrthoDB" id="9796461at2"/>
<feature type="transmembrane region" description="Helical" evidence="2">
    <location>
        <begin position="273"/>
        <end position="296"/>
    </location>
</feature>
<dbReference type="AlphaFoldDB" id="A0A5N8VM97"/>
<dbReference type="GO" id="GO:0016747">
    <property type="term" value="F:acyltransferase activity, transferring groups other than amino-acyl groups"/>
    <property type="evidence" value="ECO:0007669"/>
    <property type="project" value="InterPro"/>
</dbReference>
<accession>A0A5N8VM97</accession>